<sequence>MTNQAFSAVGAGAGYRSTPKKAAVASLVGSALEWYDFFLYGTAAALIIGPLFFPSSDSVTGTLEAFVTFAVGFAARPIGGLIFGHFGDRLGRKKMLVITLMMMGISTALIGALPTHAQAGVIAPILLVLVRIVQGMAVGGEWGGSVLLIAEHSPHRRGFFTSFSQVGIMLGFVLSAGMFALFNQLPHHAFMSWGWRVPFLVSILLTVGGLAIRMKIEETPEFKVLQAGGQTHRYPVVEALRTQPKQIAITIGARMAENGGSYIFLVFAIAYGKHVGMDATTLLIAAIVGNLVEMATVVLWGSLSDTLGRRPIYLIGAIGVVVWAFPFFALIQTGETLNLYIALLVALGVCHGAMIGSQPTMFAELFRKDVRYSGMAIGHEVAAVIAGGIAPLIATALLAKYDTYWPIAIYLAILGLITVTAVAVAPETLSARRHGQQTDDDLAKTSQAVGIDS</sequence>
<feature type="transmembrane region" description="Helical" evidence="11">
    <location>
        <begin position="259"/>
        <end position="276"/>
    </location>
</feature>
<dbReference type="GO" id="GO:0015293">
    <property type="term" value="F:symporter activity"/>
    <property type="evidence" value="ECO:0007669"/>
    <property type="project" value="UniProtKB-KW"/>
</dbReference>
<feature type="domain" description="Major facilitator superfamily (MFS) profile" evidence="12">
    <location>
        <begin position="22"/>
        <end position="429"/>
    </location>
</feature>
<dbReference type="Proteomes" id="UP000320244">
    <property type="component" value="Unassembled WGS sequence"/>
</dbReference>
<feature type="transmembrane region" description="Helical" evidence="11">
    <location>
        <begin position="95"/>
        <end position="113"/>
    </location>
</feature>
<evidence type="ECO:0000313" key="14">
    <source>
        <dbReference type="Proteomes" id="UP000320244"/>
    </source>
</evidence>
<dbReference type="Gene3D" id="1.20.1250.20">
    <property type="entry name" value="MFS general substrate transporter like domains"/>
    <property type="match status" value="2"/>
</dbReference>
<evidence type="ECO:0000256" key="5">
    <source>
        <dbReference type="ARBA" id="ARBA00022692"/>
    </source>
</evidence>
<feature type="transmembrane region" description="Helical" evidence="11">
    <location>
        <begin position="337"/>
        <end position="356"/>
    </location>
</feature>
<evidence type="ECO:0000259" key="12">
    <source>
        <dbReference type="PROSITE" id="PS50850"/>
    </source>
</evidence>
<dbReference type="InterPro" id="IPR036259">
    <property type="entry name" value="MFS_trans_sf"/>
</dbReference>
<keyword evidence="8 11" id="KW-0472">Membrane</keyword>
<accession>A0A563DS13</accession>
<dbReference type="InterPro" id="IPR011701">
    <property type="entry name" value="MFS"/>
</dbReference>
<comment type="similarity">
    <text evidence="2">Belongs to the major facilitator superfamily. Metabolite:H+ Symporter (MHS) family (TC 2.A.1.6) family.</text>
</comment>
<feature type="transmembrane region" description="Helical" evidence="11">
    <location>
        <begin position="404"/>
        <end position="425"/>
    </location>
</feature>
<reference evidence="13 14" key="1">
    <citation type="submission" date="2019-05" db="EMBL/GenBank/DDBJ databases">
        <authorList>
            <person name="Lee S.D."/>
        </authorList>
    </citation>
    <scope>NUCLEOTIDE SEQUENCE [LARGE SCALE GENOMIC DNA]</scope>
    <source>
        <strain evidence="13 14">C5-26</strain>
    </source>
</reference>
<feature type="transmembrane region" description="Helical" evidence="11">
    <location>
        <begin position="312"/>
        <end position="331"/>
    </location>
</feature>
<keyword evidence="14" id="KW-1185">Reference proteome</keyword>
<dbReference type="AlphaFoldDB" id="A0A563DS13"/>
<dbReference type="OrthoDB" id="8953821at2"/>
<feature type="transmembrane region" description="Helical" evidence="11">
    <location>
        <begin position="193"/>
        <end position="212"/>
    </location>
</feature>
<comment type="function">
    <text evidence="9">May be a proton symporter involved in the uptake of osmolytes such as proline and glycine betaine.</text>
</comment>
<feature type="transmembrane region" description="Helical" evidence="11">
    <location>
        <begin position="34"/>
        <end position="53"/>
    </location>
</feature>
<comment type="caution">
    <text evidence="13">The sequence shown here is derived from an EMBL/GenBank/DDBJ whole genome shotgun (WGS) entry which is preliminary data.</text>
</comment>
<dbReference type="CDD" id="cd17369">
    <property type="entry name" value="MFS_ShiA_like"/>
    <property type="match status" value="1"/>
</dbReference>
<evidence type="ECO:0000256" key="11">
    <source>
        <dbReference type="SAM" id="Phobius"/>
    </source>
</evidence>
<evidence type="ECO:0000256" key="8">
    <source>
        <dbReference type="ARBA" id="ARBA00023136"/>
    </source>
</evidence>
<dbReference type="InterPro" id="IPR020846">
    <property type="entry name" value="MFS_dom"/>
</dbReference>
<feature type="transmembrane region" description="Helical" evidence="11">
    <location>
        <begin position="377"/>
        <end position="398"/>
    </location>
</feature>
<proteinExistence type="inferred from homology"/>
<dbReference type="GO" id="GO:0005886">
    <property type="term" value="C:plasma membrane"/>
    <property type="evidence" value="ECO:0007669"/>
    <property type="project" value="UniProtKB-SubCell"/>
</dbReference>
<dbReference type="Pfam" id="PF07690">
    <property type="entry name" value="MFS_1"/>
    <property type="match status" value="1"/>
</dbReference>
<gene>
    <name evidence="13" type="ORF">FGL98_22770</name>
</gene>
<protein>
    <recommendedName>
        <fullName evidence="10">Putative proline/betaine transporter</fullName>
    </recommendedName>
</protein>
<evidence type="ECO:0000256" key="7">
    <source>
        <dbReference type="ARBA" id="ARBA00022989"/>
    </source>
</evidence>
<comment type="subcellular location">
    <subcellularLocation>
        <location evidence="1">Cell membrane</location>
        <topology evidence="1">Multi-pass membrane protein</topology>
    </subcellularLocation>
</comment>
<dbReference type="Pfam" id="PF00083">
    <property type="entry name" value="Sugar_tr"/>
    <property type="match status" value="1"/>
</dbReference>
<evidence type="ECO:0000256" key="2">
    <source>
        <dbReference type="ARBA" id="ARBA00008240"/>
    </source>
</evidence>
<feature type="transmembrane region" description="Helical" evidence="11">
    <location>
        <begin position="159"/>
        <end position="181"/>
    </location>
</feature>
<dbReference type="RefSeq" id="WP_146320819.1">
    <property type="nucleotide sequence ID" value="NZ_VCQV01000052.1"/>
</dbReference>
<evidence type="ECO:0000313" key="13">
    <source>
        <dbReference type="EMBL" id="TWP32966.1"/>
    </source>
</evidence>
<evidence type="ECO:0000256" key="10">
    <source>
        <dbReference type="ARBA" id="ARBA00039918"/>
    </source>
</evidence>
<dbReference type="InterPro" id="IPR005828">
    <property type="entry name" value="MFS_sugar_transport-like"/>
</dbReference>
<feature type="transmembrane region" description="Helical" evidence="11">
    <location>
        <begin position="282"/>
        <end position="300"/>
    </location>
</feature>
<evidence type="ECO:0000256" key="1">
    <source>
        <dbReference type="ARBA" id="ARBA00004651"/>
    </source>
</evidence>
<organism evidence="13 14">
    <name type="scientific">Leekyejoonella antrihumi</name>
    <dbReference type="NCBI Taxonomy" id="1660198"/>
    <lineage>
        <taxon>Bacteria</taxon>
        <taxon>Bacillati</taxon>
        <taxon>Actinomycetota</taxon>
        <taxon>Actinomycetes</taxon>
        <taxon>Micrococcales</taxon>
        <taxon>Dermacoccaceae</taxon>
        <taxon>Leekyejoonella</taxon>
    </lineage>
</organism>
<keyword evidence="5 11" id="KW-0812">Transmembrane</keyword>
<dbReference type="PANTHER" id="PTHR43045">
    <property type="entry name" value="SHIKIMATE TRANSPORTER"/>
    <property type="match status" value="1"/>
</dbReference>
<reference evidence="13 14" key="2">
    <citation type="submission" date="2019-08" db="EMBL/GenBank/DDBJ databases">
        <title>Jejuicoccus antrihumi gen. nov., sp. nov., a new member of the family Dermacoccaceae isolated from a cave.</title>
        <authorList>
            <person name="Schumann P."/>
            <person name="Kim I.S."/>
        </authorList>
    </citation>
    <scope>NUCLEOTIDE SEQUENCE [LARGE SCALE GENOMIC DNA]</scope>
    <source>
        <strain evidence="13 14">C5-26</strain>
    </source>
</reference>
<keyword evidence="7 11" id="KW-1133">Transmembrane helix</keyword>
<dbReference type="PROSITE" id="PS50850">
    <property type="entry name" value="MFS"/>
    <property type="match status" value="1"/>
</dbReference>
<keyword evidence="6" id="KW-0769">Symport</keyword>
<keyword evidence="3" id="KW-0813">Transport</keyword>
<keyword evidence="4" id="KW-1003">Cell membrane</keyword>
<evidence type="ECO:0000256" key="4">
    <source>
        <dbReference type="ARBA" id="ARBA00022475"/>
    </source>
</evidence>
<evidence type="ECO:0000256" key="6">
    <source>
        <dbReference type="ARBA" id="ARBA00022847"/>
    </source>
</evidence>
<name>A0A563DS13_9MICO</name>
<dbReference type="EMBL" id="VCQV01000052">
    <property type="protein sequence ID" value="TWP32966.1"/>
    <property type="molecule type" value="Genomic_DNA"/>
</dbReference>
<dbReference type="PANTHER" id="PTHR43045:SF1">
    <property type="entry name" value="SHIKIMATE TRANSPORTER"/>
    <property type="match status" value="1"/>
</dbReference>
<dbReference type="SUPFAM" id="SSF103473">
    <property type="entry name" value="MFS general substrate transporter"/>
    <property type="match status" value="1"/>
</dbReference>
<evidence type="ECO:0000256" key="9">
    <source>
        <dbReference type="ARBA" id="ARBA00037295"/>
    </source>
</evidence>
<evidence type="ECO:0000256" key="3">
    <source>
        <dbReference type="ARBA" id="ARBA00022448"/>
    </source>
</evidence>
<feature type="transmembrane region" description="Helical" evidence="11">
    <location>
        <begin position="65"/>
        <end position="83"/>
    </location>
</feature>
<dbReference type="FunFam" id="1.20.1250.20:FF:000001">
    <property type="entry name" value="Dicarboxylate MFS transporter"/>
    <property type="match status" value="1"/>
</dbReference>